<dbReference type="Proteomes" id="UP000001542">
    <property type="component" value="Unassembled WGS sequence"/>
</dbReference>
<dbReference type="KEGG" id="tva:4734071"/>
<organism evidence="1 2">
    <name type="scientific">Trichomonas vaginalis (strain ATCC PRA-98 / G3)</name>
    <dbReference type="NCBI Taxonomy" id="412133"/>
    <lineage>
        <taxon>Eukaryota</taxon>
        <taxon>Metamonada</taxon>
        <taxon>Parabasalia</taxon>
        <taxon>Trichomonadida</taxon>
        <taxon>Trichomonadidae</taxon>
        <taxon>Trichomonas</taxon>
    </lineage>
</organism>
<reference evidence="1" key="2">
    <citation type="journal article" date="2007" name="Science">
        <title>Draft genome sequence of the sexually transmitted pathogen Trichomonas vaginalis.</title>
        <authorList>
            <person name="Carlton J.M."/>
            <person name="Hirt R.P."/>
            <person name="Silva J.C."/>
            <person name="Delcher A.L."/>
            <person name="Schatz M."/>
            <person name="Zhao Q."/>
            <person name="Wortman J.R."/>
            <person name="Bidwell S.L."/>
            <person name="Alsmark U.C.M."/>
            <person name="Besteiro S."/>
            <person name="Sicheritz-Ponten T."/>
            <person name="Noel C.J."/>
            <person name="Dacks J.B."/>
            <person name="Foster P.G."/>
            <person name="Simillion C."/>
            <person name="Van de Peer Y."/>
            <person name="Miranda-Saavedra D."/>
            <person name="Barton G.J."/>
            <person name="Westrop G.D."/>
            <person name="Mueller S."/>
            <person name="Dessi D."/>
            <person name="Fiori P.L."/>
            <person name="Ren Q."/>
            <person name="Paulsen I."/>
            <person name="Zhang H."/>
            <person name="Bastida-Corcuera F.D."/>
            <person name="Simoes-Barbosa A."/>
            <person name="Brown M.T."/>
            <person name="Hayes R.D."/>
            <person name="Mukherjee M."/>
            <person name="Okumura C.Y."/>
            <person name="Schneider R."/>
            <person name="Smith A.J."/>
            <person name="Vanacova S."/>
            <person name="Villalvazo M."/>
            <person name="Haas B.J."/>
            <person name="Pertea M."/>
            <person name="Feldblyum T.V."/>
            <person name="Utterback T.R."/>
            <person name="Shu C.L."/>
            <person name="Osoegawa K."/>
            <person name="de Jong P.J."/>
            <person name="Hrdy I."/>
            <person name="Horvathova L."/>
            <person name="Zubacova Z."/>
            <person name="Dolezal P."/>
            <person name="Malik S.B."/>
            <person name="Logsdon J.M. Jr."/>
            <person name="Henze K."/>
            <person name="Gupta A."/>
            <person name="Wang C.C."/>
            <person name="Dunne R.L."/>
            <person name="Upcroft J.A."/>
            <person name="Upcroft P."/>
            <person name="White O."/>
            <person name="Salzberg S.L."/>
            <person name="Tang P."/>
            <person name="Chiu C.-H."/>
            <person name="Lee Y.-S."/>
            <person name="Embley T.M."/>
            <person name="Coombs G.H."/>
            <person name="Mottram J.C."/>
            <person name="Tachezy J."/>
            <person name="Fraser-Liggett C.M."/>
            <person name="Johnson P.J."/>
        </authorList>
    </citation>
    <scope>NUCLEOTIDE SEQUENCE [LARGE SCALE GENOMIC DNA]</scope>
    <source>
        <strain evidence="1">G3</strain>
    </source>
</reference>
<dbReference type="AlphaFoldDB" id="A2H1Q8"/>
<dbReference type="VEuPathDB" id="TrichDB:TVAG_586270"/>
<evidence type="ECO:0000313" key="2">
    <source>
        <dbReference type="Proteomes" id="UP000001542"/>
    </source>
</evidence>
<gene>
    <name evidence="1" type="ORF">TVAG_586270</name>
</gene>
<proteinExistence type="predicted"/>
<keyword evidence="2" id="KW-1185">Reference proteome</keyword>
<name>A2H1Q8_TRIV3</name>
<protein>
    <submittedName>
        <fullName evidence="1">Uncharacterized protein</fullName>
    </submittedName>
</protein>
<reference evidence="1" key="1">
    <citation type="submission" date="2006-10" db="EMBL/GenBank/DDBJ databases">
        <authorList>
            <person name="Amadeo P."/>
            <person name="Zhao Q."/>
            <person name="Wortman J."/>
            <person name="Fraser-Liggett C."/>
            <person name="Carlton J."/>
        </authorList>
    </citation>
    <scope>NUCLEOTIDE SEQUENCE</scope>
    <source>
        <strain evidence="1">G3</strain>
    </source>
</reference>
<sequence length="121" mass="12919">MHDESPFPTFCTPQVISSDSSASDIPYLFVLDFEDDSKSSEKDRSLNCASASKSLKYVYFADDIVSCISLSAASLRCVLKLCDVDIKSKSVFSASPIFSGSEVFNGGLSFFGGAGPSESID</sequence>
<dbReference type="RefSeq" id="XP_001289589.1">
    <property type="nucleotide sequence ID" value="XM_001289588.1"/>
</dbReference>
<dbReference type="VEuPathDB" id="TrichDB:TVAGG3_0817210"/>
<dbReference type="InParanoid" id="A2H1Q8"/>
<dbReference type="EMBL" id="DS124227">
    <property type="protein sequence ID" value="EAX76659.1"/>
    <property type="molecule type" value="Genomic_DNA"/>
</dbReference>
<accession>A2H1Q8</accession>
<evidence type="ECO:0000313" key="1">
    <source>
        <dbReference type="EMBL" id="EAX76659.1"/>
    </source>
</evidence>